<gene>
    <name evidence="1" type="ORF">DSR33_23255</name>
</gene>
<accession>A0A5U9NYM2</accession>
<comment type="caution">
    <text evidence="1">The sequence shown here is derived from an EMBL/GenBank/DDBJ whole genome shotgun (WGS) entry which is preliminary data.</text>
</comment>
<organism evidence="1">
    <name type="scientific">Salmonella muenchen</name>
    <dbReference type="NCBI Taxonomy" id="596"/>
    <lineage>
        <taxon>Bacteria</taxon>
        <taxon>Pseudomonadati</taxon>
        <taxon>Pseudomonadota</taxon>
        <taxon>Gammaproteobacteria</taxon>
        <taxon>Enterobacterales</taxon>
        <taxon>Enterobacteriaceae</taxon>
        <taxon>Salmonella</taxon>
    </lineage>
</organism>
<reference evidence="1" key="1">
    <citation type="submission" date="2018-07" db="EMBL/GenBank/DDBJ databases">
        <authorList>
            <person name="Ashton P.M."/>
            <person name="Dallman T."/>
            <person name="Nair S."/>
            <person name="De Pinna E."/>
            <person name="Peters T."/>
            <person name="Grant K."/>
        </authorList>
    </citation>
    <scope>NUCLEOTIDE SEQUENCE</scope>
    <source>
        <strain evidence="1">488731</strain>
    </source>
</reference>
<name>A0A5U9NYM2_SALMU</name>
<evidence type="ECO:0000313" key="1">
    <source>
        <dbReference type="EMBL" id="EBS3167677.1"/>
    </source>
</evidence>
<sequence length="78" mass="9110">MSYVRGAALYCQNTRFWRFLAKKTGKPVTNNTEASVQLRELCGILSRKELAKNYAARSMYVQLINEFNQFTKENRGRE</sequence>
<dbReference type="EMBL" id="AAGVCK010000027">
    <property type="protein sequence ID" value="EBS3167677.1"/>
    <property type="molecule type" value="Genomic_DNA"/>
</dbReference>
<protein>
    <submittedName>
        <fullName evidence="1">Uncharacterized protein</fullName>
    </submittedName>
</protein>
<dbReference type="AlphaFoldDB" id="A0A5U9NYM2"/>
<proteinExistence type="predicted"/>